<evidence type="ECO:0000313" key="1">
    <source>
        <dbReference type="EMBL" id="RUQ70736.1"/>
    </source>
</evidence>
<protein>
    <recommendedName>
        <fullName evidence="3">Glycosyltransferase</fullName>
    </recommendedName>
</protein>
<dbReference type="Proteomes" id="UP000280346">
    <property type="component" value="Unassembled WGS sequence"/>
</dbReference>
<dbReference type="RefSeq" id="WP_126998565.1">
    <property type="nucleotide sequence ID" value="NZ_JBNPXW010000008.1"/>
</dbReference>
<gene>
    <name evidence="1" type="ORF">EJ913_13295</name>
</gene>
<organism evidence="1 2">
    <name type="scientific">Azospirillum doebereinerae</name>
    <dbReference type="NCBI Taxonomy" id="92933"/>
    <lineage>
        <taxon>Bacteria</taxon>
        <taxon>Pseudomonadati</taxon>
        <taxon>Pseudomonadota</taxon>
        <taxon>Alphaproteobacteria</taxon>
        <taxon>Rhodospirillales</taxon>
        <taxon>Azospirillaceae</taxon>
        <taxon>Azospirillum</taxon>
    </lineage>
</organism>
<dbReference type="AlphaFoldDB" id="A0A433J8T0"/>
<keyword evidence="2" id="KW-1185">Reference proteome</keyword>
<sequence>MPALPRIAVFVPDLSDAPDRRTAVALAHALLAQGHPVDLVAPMGGGPLRAALDPGIGQIDLAKRHAATSPLALARCLAERRPALLAAPEGVFWVARLAVALARTGTAAVRLDGGPEKGLEDGLAAIHAAAPRWG</sequence>
<proteinExistence type="predicted"/>
<name>A0A433J8T0_9PROT</name>
<reference evidence="1 2" key="1">
    <citation type="submission" date="2018-12" db="EMBL/GenBank/DDBJ databases">
        <authorList>
            <person name="Yang Y."/>
        </authorList>
    </citation>
    <scope>NUCLEOTIDE SEQUENCE [LARGE SCALE GENOMIC DNA]</scope>
    <source>
        <strain evidence="1 2">GSF71</strain>
    </source>
</reference>
<evidence type="ECO:0008006" key="3">
    <source>
        <dbReference type="Google" id="ProtNLM"/>
    </source>
</evidence>
<evidence type="ECO:0000313" key="2">
    <source>
        <dbReference type="Proteomes" id="UP000280346"/>
    </source>
</evidence>
<accession>A0A433J8T0</accession>
<dbReference type="EMBL" id="RZIJ01000009">
    <property type="protein sequence ID" value="RUQ70736.1"/>
    <property type="molecule type" value="Genomic_DNA"/>
</dbReference>
<dbReference type="OrthoDB" id="7305404at2"/>
<comment type="caution">
    <text evidence="1">The sequence shown here is derived from an EMBL/GenBank/DDBJ whole genome shotgun (WGS) entry which is preliminary data.</text>
</comment>